<dbReference type="SUPFAM" id="SSF58104">
    <property type="entry name" value="Methyl-accepting chemotaxis protein (MCP) signaling domain"/>
    <property type="match status" value="1"/>
</dbReference>
<dbReference type="EMBL" id="JAKLTY010000018">
    <property type="protein sequence ID" value="MCG2630130.1"/>
    <property type="molecule type" value="Genomic_DNA"/>
</dbReference>
<dbReference type="EMBL" id="JAKLUA010000017">
    <property type="protein sequence ID" value="MCG2671977.1"/>
    <property type="molecule type" value="Genomic_DNA"/>
</dbReference>
<organism evidence="6 9">
    <name type="scientific">Bradyrhizobium zhengyangense</name>
    <dbReference type="NCBI Taxonomy" id="2911009"/>
    <lineage>
        <taxon>Bacteria</taxon>
        <taxon>Pseudomonadati</taxon>
        <taxon>Pseudomonadota</taxon>
        <taxon>Alphaproteobacteria</taxon>
        <taxon>Hyphomicrobiales</taxon>
        <taxon>Nitrobacteraceae</taxon>
        <taxon>Bradyrhizobium</taxon>
    </lineage>
</organism>
<dbReference type="InterPro" id="IPR025991">
    <property type="entry name" value="Chemoreceptor_zinc-bind_dom"/>
</dbReference>
<evidence type="ECO:0000256" key="2">
    <source>
        <dbReference type="ARBA" id="ARBA00029447"/>
    </source>
</evidence>
<keyword evidence="4" id="KW-0175">Coiled coil</keyword>
<dbReference type="Proteomes" id="UP001139054">
    <property type="component" value="Unassembled WGS sequence"/>
</dbReference>
<comment type="similarity">
    <text evidence="2">Belongs to the methyl-accepting chemotaxis (MCP) protein family.</text>
</comment>
<keyword evidence="1 3" id="KW-0807">Transducer</keyword>
<dbReference type="Gene3D" id="1.10.287.950">
    <property type="entry name" value="Methyl-accepting chemotaxis protein"/>
    <property type="match status" value="1"/>
</dbReference>
<dbReference type="GO" id="GO:0004888">
    <property type="term" value="F:transmembrane signaling receptor activity"/>
    <property type="evidence" value="ECO:0007669"/>
    <property type="project" value="InterPro"/>
</dbReference>
<evidence type="ECO:0000256" key="4">
    <source>
        <dbReference type="SAM" id="Coils"/>
    </source>
</evidence>
<proteinExistence type="inferred from homology"/>
<dbReference type="InterPro" id="IPR004090">
    <property type="entry name" value="Chemotax_Me-accpt_rcpt"/>
</dbReference>
<dbReference type="Pfam" id="PF00015">
    <property type="entry name" value="MCPsignal"/>
    <property type="match status" value="1"/>
</dbReference>
<evidence type="ECO:0000313" key="7">
    <source>
        <dbReference type="EMBL" id="MCG2671977.1"/>
    </source>
</evidence>
<dbReference type="Pfam" id="PF13682">
    <property type="entry name" value="CZB"/>
    <property type="match status" value="1"/>
</dbReference>
<dbReference type="RefSeq" id="WP_237873363.1">
    <property type="nucleotide sequence ID" value="NZ_JAKLTY010000018.1"/>
</dbReference>
<sequence length="464" mass="49686">MSILAVISRKSPTQFPDDDLAAPERPSTTANRDETLAVWIEALIEGNFLAPGHLGSDRLSNAVSKLAAKLADDASKRLDGIVDLNVQSNETAISAARMLTACRDVDQRTQALAAASEEMVASVGQIRANAEDAAGSAARMKSSADQGMTTVRQASKAMERVEATANEASDKIVALSAASEEIGAIVSSIDAIARQTNLLALNATIEAARAGEAGRGFAVVASEVKALSQQTGKATEDIRDRIQRLRNEVELIVAAMSDCRSAAVESKNVVTQLGEEMSGVESQTTILTHGMHEIANILNQQTDASREVAEGISAIARMTQANVEQIKSISSQLDVGQDIAGRQLQDLASLSFDNKIPRLAKADHVIWKKRLADMAVGRTTLKVDELADHHSCRLGKWYYGEGSLAMRNHRSFGLLERPHAEVHEHGKRAAKLFADGDLAGALKEISMVEEASVEVLRLLDDLAH</sequence>
<dbReference type="Gene3D" id="1.20.120.30">
    <property type="entry name" value="Aspartate receptor, ligand-binding domain"/>
    <property type="match status" value="1"/>
</dbReference>
<dbReference type="PANTHER" id="PTHR32089">
    <property type="entry name" value="METHYL-ACCEPTING CHEMOTAXIS PROTEIN MCPB"/>
    <property type="match status" value="1"/>
</dbReference>
<reference evidence="6" key="1">
    <citation type="submission" date="2022-01" db="EMBL/GenBank/DDBJ databases">
        <title>Genome sequnece data of strain Bradyrhizobium sp. nov.</title>
        <authorList>
            <person name="Zhang J."/>
        </authorList>
    </citation>
    <scope>NUCLEOTIDE SEQUENCE</scope>
    <source>
        <strain evidence="7">WYCCWR 12774</strain>
        <strain evidence="6">WYCCWR 13023</strain>
    </source>
</reference>
<protein>
    <submittedName>
        <fullName evidence="6">Methyl-accepting chemotaxis protein</fullName>
    </submittedName>
</protein>
<feature type="domain" description="Methyl-accepting transducer" evidence="5">
    <location>
        <begin position="80"/>
        <end position="316"/>
    </location>
</feature>
<evidence type="ECO:0000313" key="9">
    <source>
        <dbReference type="Proteomes" id="UP001139054"/>
    </source>
</evidence>
<comment type="caution">
    <text evidence="6">The sequence shown here is derived from an EMBL/GenBank/DDBJ whole genome shotgun (WGS) entry which is preliminary data.</text>
</comment>
<name>A0A9X1RH31_9BRAD</name>
<evidence type="ECO:0000313" key="8">
    <source>
        <dbReference type="Proteomes" id="UP001139012"/>
    </source>
</evidence>
<evidence type="ECO:0000313" key="6">
    <source>
        <dbReference type="EMBL" id="MCG2630130.1"/>
    </source>
</evidence>
<dbReference type="InterPro" id="IPR004089">
    <property type="entry name" value="MCPsignal_dom"/>
</dbReference>
<dbReference type="PROSITE" id="PS50111">
    <property type="entry name" value="CHEMOTAXIS_TRANSDUC_2"/>
    <property type="match status" value="1"/>
</dbReference>
<dbReference type="GO" id="GO:0016020">
    <property type="term" value="C:membrane"/>
    <property type="evidence" value="ECO:0007669"/>
    <property type="project" value="InterPro"/>
</dbReference>
<dbReference type="GO" id="GO:0006935">
    <property type="term" value="P:chemotaxis"/>
    <property type="evidence" value="ECO:0007669"/>
    <property type="project" value="InterPro"/>
</dbReference>
<dbReference type="AlphaFoldDB" id="A0A9X1RH31"/>
<dbReference type="CDD" id="cd11386">
    <property type="entry name" value="MCP_signal"/>
    <property type="match status" value="1"/>
</dbReference>
<dbReference type="GO" id="GO:0007165">
    <property type="term" value="P:signal transduction"/>
    <property type="evidence" value="ECO:0007669"/>
    <property type="project" value="UniProtKB-KW"/>
</dbReference>
<keyword evidence="8" id="KW-1185">Reference proteome</keyword>
<dbReference type="SMART" id="SM00283">
    <property type="entry name" value="MA"/>
    <property type="match status" value="1"/>
</dbReference>
<dbReference type="PANTHER" id="PTHR32089:SF112">
    <property type="entry name" value="LYSOZYME-LIKE PROTEIN-RELATED"/>
    <property type="match status" value="1"/>
</dbReference>
<dbReference type="Proteomes" id="UP001139012">
    <property type="component" value="Unassembled WGS sequence"/>
</dbReference>
<dbReference type="PRINTS" id="PR00260">
    <property type="entry name" value="CHEMTRNSDUCR"/>
</dbReference>
<gene>
    <name evidence="7" type="ORF">L6637_34040</name>
    <name evidence="6" type="ORF">L6654_26230</name>
</gene>
<evidence type="ECO:0000256" key="1">
    <source>
        <dbReference type="ARBA" id="ARBA00023224"/>
    </source>
</evidence>
<accession>A0A9X1RH31</accession>
<evidence type="ECO:0000256" key="3">
    <source>
        <dbReference type="PROSITE-ProRule" id="PRU00284"/>
    </source>
</evidence>
<evidence type="ECO:0000259" key="5">
    <source>
        <dbReference type="PROSITE" id="PS50111"/>
    </source>
</evidence>
<feature type="coiled-coil region" evidence="4">
    <location>
        <begin position="151"/>
        <end position="178"/>
    </location>
</feature>